<proteinExistence type="predicted"/>
<dbReference type="Proteomes" id="UP000441336">
    <property type="component" value="Unassembled WGS sequence"/>
</dbReference>
<dbReference type="PANTHER" id="PTHR47478">
    <property type="match status" value="1"/>
</dbReference>
<dbReference type="SFLD" id="SFLDG01129">
    <property type="entry name" value="C1.5:_HAD__Beta-PGM__Phosphata"/>
    <property type="match status" value="1"/>
</dbReference>
<accession>A0A7K1TA97</accession>
<dbReference type="SFLD" id="SFLDS00003">
    <property type="entry name" value="Haloacid_Dehalogenase"/>
    <property type="match status" value="1"/>
</dbReference>
<dbReference type="Pfam" id="PF00702">
    <property type="entry name" value="Hydrolase"/>
    <property type="match status" value="1"/>
</dbReference>
<dbReference type="Gene3D" id="3.40.50.1000">
    <property type="entry name" value="HAD superfamily/HAD-like"/>
    <property type="match status" value="1"/>
</dbReference>
<dbReference type="PRINTS" id="PR00413">
    <property type="entry name" value="HADHALOGNASE"/>
</dbReference>
<organism evidence="1 2">
    <name type="scientific">Hymenobacter ginkgonis</name>
    <dbReference type="NCBI Taxonomy" id="2682976"/>
    <lineage>
        <taxon>Bacteria</taxon>
        <taxon>Pseudomonadati</taxon>
        <taxon>Bacteroidota</taxon>
        <taxon>Cytophagia</taxon>
        <taxon>Cytophagales</taxon>
        <taxon>Hymenobacteraceae</taxon>
        <taxon>Hymenobacter</taxon>
    </lineage>
</organism>
<comment type="caution">
    <text evidence="1">The sequence shown here is derived from an EMBL/GenBank/DDBJ whole genome shotgun (WGS) entry which is preliminary data.</text>
</comment>
<dbReference type="InterPro" id="IPR036412">
    <property type="entry name" value="HAD-like_sf"/>
</dbReference>
<dbReference type="SUPFAM" id="SSF56784">
    <property type="entry name" value="HAD-like"/>
    <property type="match status" value="1"/>
</dbReference>
<dbReference type="SFLD" id="SFLDG01135">
    <property type="entry name" value="C1.5.6:_HAD__Beta-PGM__Phospha"/>
    <property type="match status" value="1"/>
</dbReference>
<dbReference type="PANTHER" id="PTHR47478:SF1">
    <property type="entry name" value="PYRIMIDINE 5'-NUCLEOTIDASE YJJG"/>
    <property type="match status" value="1"/>
</dbReference>
<sequence>MTLTPTNSLPPRPTTVLFDLDDTLFDHTATSRAALRATTSGLPFFAAVDFEPFYQFYSGLLEALHLRVLAGSCSYPEARRLRFEGLLAQYQPAATPADAEQLADAYYVQYPQQRQPVAGALALLQALRPHYRIGIITNNRTAEQADKLHFLGMTDLVDALITSEDVGVPKPDPRIFQAALRQLNARPEETVLVGDNWHADVLGALDVGIRPLWLNRSGAPRPLAHVAEITSLEPLAKVLAKIAGRPANSCPLA</sequence>
<protein>
    <submittedName>
        <fullName evidence="1">HAD-IA family hydrolase</fullName>
    </submittedName>
</protein>
<dbReference type="InterPro" id="IPR023214">
    <property type="entry name" value="HAD_sf"/>
</dbReference>
<dbReference type="NCBIfam" id="TIGR01549">
    <property type="entry name" value="HAD-SF-IA-v1"/>
    <property type="match status" value="1"/>
</dbReference>
<dbReference type="InterPro" id="IPR052550">
    <property type="entry name" value="Pyrimidine_5'-ntase_YjjG"/>
</dbReference>
<name>A0A7K1TA97_9BACT</name>
<evidence type="ECO:0000313" key="2">
    <source>
        <dbReference type="Proteomes" id="UP000441336"/>
    </source>
</evidence>
<evidence type="ECO:0000313" key="1">
    <source>
        <dbReference type="EMBL" id="MVN75232.1"/>
    </source>
</evidence>
<dbReference type="AlphaFoldDB" id="A0A7K1TA97"/>
<dbReference type="EMBL" id="WQKZ01000001">
    <property type="protein sequence ID" value="MVN75232.1"/>
    <property type="molecule type" value="Genomic_DNA"/>
</dbReference>
<reference evidence="1 2" key="1">
    <citation type="submission" date="2019-12" db="EMBL/GenBank/DDBJ databases">
        <title>Hymenobacter sp. HMF4947 Genome sequencing and assembly.</title>
        <authorList>
            <person name="Kang H."/>
            <person name="Cha I."/>
            <person name="Kim H."/>
            <person name="Joh K."/>
        </authorList>
    </citation>
    <scope>NUCLEOTIDE SEQUENCE [LARGE SCALE GENOMIC DNA]</scope>
    <source>
        <strain evidence="1 2">HMF4947</strain>
    </source>
</reference>
<dbReference type="InterPro" id="IPR006439">
    <property type="entry name" value="HAD-SF_hydro_IA"/>
</dbReference>
<dbReference type="Gene3D" id="1.20.120.710">
    <property type="entry name" value="Haloacid dehalogenase hydrolase-like domain"/>
    <property type="match status" value="1"/>
</dbReference>
<dbReference type="NCBIfam" id="TIGR01509">
    <property type="entry name" value="HAD-SF-IA-v3"/>
    <property type="match status" value="1"/>
</dbReference>
<keyword evidence="1" id="KW-0378">Hydrolase</keyword>
<keyword evidence="2" id="KW-1185">Reference proteome</keyword>
<dbReference type="RefSeq" id="WP_157561991.1">
    <property type="nucleotide sequence ID" value="NZ_WQKZ01000001.1"/>
</dbReference>
<gene>
    <name evidence="1" type="ORF">GO988_02730</name>
</gene>
<dbReference type="GO" id="GO:0016787">
    <property type="term" value="F:hydrolase activity"/>
    <property type="evidence" value="ECO:0007669"/>
    <property type="project" value="UniProtKB-KW"/>
</dbReference>